<sequence>MSQEILNSVLAIESEAKALKEKFDEKLSETKAATDQRVNEAKSNMEQSLEVYAKELKEKNQQKRVAFEAKVKEEEKAEIHALTERFNNLKQDLVQDTVKEVLKRYGDS</sequence>
<dbReference type="AlphaFoldDB" id="C8NDV3"/>
<reference evidence="2 3" key="1">
    <citation type="submission" date="2009-08" db="EMBL/GenBank/DDBJ databases">
        <authorList>
            <person name="Muzny D."/>
            <person name="Qin X."/>
            <person name="Deng J."/>
            <person name="Jiang H."/>
            <person name="Liu Y."/>
            <person name="Qu J."/>
            <person name="Song X.-Z."/>
            <person name="Zhang L."/>
            <person name="Thornton R."/>
            <person name="Coyle M."/>
            <person name="Francisco L."/>
            <person name="Jackson L."/>
            <person name="Javaid M."/>
            <person name="Korchina V."/>
            <person name="Kovar C."/>
            <person name="Mata R."/>
            <person name="Mathew T."/>
            <person name="Ngo R."/>
            <person name="Nguyen L."/>
            <person name="Nguyen N."/>
            <person name="Okwuonu G."/>
            <person name="Ongeri F."/>
            <person name="Pham C."/>
            <person name="Simmons D."/>
            <person name="Wilczek-Boney K."/>
            <person name="Hale W."/>
            <person name="Jakkamsetti A."/>
            <person name="Pham P."/>
            <person name="Ruth R."/>
            <person name="San Lucas F."/>
            <person name="Warren J."/>
            <person name="Zhang J."/>
            <person name="Zhao Z."/>
            <person name="Zhou C."/>
            <person name="Zhu D."/>
            <person name="Lee S."/>
            <person name="Bess C."/>
            <person name="Blankenburg K."/>
            <person name="Forbes L."/>
            <person name="Fu Q."/>
            <person name="Gubbala S."/>
            <person name="Hirani K."/>
            <person name="Jayaseelan J.C."/>
            <person name="Lara F."/>
            <person name="Munidasa M."/>
            <person name="Palculict T."/>
            <person name="Patil S."/>
            <person name="Pu L.-L."/>
            <person name="Saada N."/>
            <person name="Tang L."/>
            <person name="Weissenberger G."/>
            <person name="Zhu Y."/>
            <person name="Hemphill L."/>
            <person name="Shang Y."/>
            <person name="Youmans B."/>
            <person name="Ayvaz T."/>
            <person name="Ross M."/>
            <person name="Santibanez J."/>
            <person name="Aqrawi P."/>
            <person name="Gross S."/>
            <person name="Joshi V."/>
            <person name="Fowler G."/>
            <person name="Nazareth L."/>
            <person name="Reid J."/>
            <person name="Worley K."/>
            <person name="Petrosino J."/>
            <person name="Highlander S."/>
            <person name="Gibbs R."/>
        </authorList>
    </citation>
    <scope>NUCLEOTIDE SEQUENCE [LARGE SCALE GENOMIC DNA]</scope>
    <source>
        <strain evidence="2 3">ATCC 49175</strain>
    </source>
</reference>
<organism evidence="2 3">
    <name type="scientific">Granulicatella adiacens ATCC 49175</name>
    <dbReference type="NCBI Taxonomy" id="638301"/>
    <lineage>
        <taxon>Bacteria</taxon>
        <taxon>Bacillati</taxon>
        <taxon>Bacillota</taxon>
        <taxon>Bacilli</taxon>
        <taxon>Lactobacillales</taxon>
        <taxon>Carnobacteriaceae</taxon>
        <taxon>Granulicatella</taxon>
    </lineage>
</organism>
<name>C8NDV3_9LACT</name>
<protein>
    <submittedName>
        <fullName evidence="2">Uncharacterized protein</fullName>
    </submittedName>
</protein>
<dbReference type="EMBL" id="ACKZ01000006">
    <property type="protein sequence ID" value="EEW38162.1"/>
    <property type="molecule type" value="Genomic_DNA"/>
</dbReference>
<dbReference type="Proteomes" id="UP000005926">
    <property type="component" value="Unassembled WGS sequence"/>
</dbReference>
<gene>
    <name evidence="2" type="ORF">HMPREF0444_0098</name>
</gene>
<evidence type="ECO:0000313" key="2">
    <source>
        <dbReference type="EMBL" id="EEW38162.1"/>
    </source>
</evidence>
<evidence type="ECO:0000313" key="3">
    <source>
        <dbReference type="Proteomes" id="UP000005926"/>
    </source>
</evidence>
<dbReference type="RefSeq" id="WP_005605006.1">
    <property type="nucleotide sequence ID" value="NZ_CP102283.1"/>
</dbReference>
<keyword evidence="3" id="KW-1185">Reference proteome</keyword>
<feature type="coiled-coil region" evidence="1">
    <location>
        <begin position="42"/>
        <end position="92"/>
    </location>
</feature>
<evidence type="ECO:0000256" key="1">
    <source>
        <dbReference type="SAM" id="Coils"/>
    </source>
</evidence>
<proteinExistence type="predicted"/>
<comment type="caution">
    <text evidence="2">The sequence shown here is derived from an EMBL/GenBank/DDBJ whole genome shotgun (WGS) entry which is preliminary data.</text>
</comment>
<dbReference type="HOGENOM" id="CLU_2193246_0_0_9"/>
<accession>C8NDV3</accession>
<dbReference type="STRING" id="638301.HMPREF0444_0098"/>
<dbReference type="GeneID" id="78411634"/>
<keyword evidence="1" id="KW-0175">Coiled coil</keyword>